<protein>
    <submittedName>
        <fullName evidence="10">Cytochrome C</fullName>
    </submittedName>
</protein>
<comment type="subcellular location">
    <subcellularLocation>
        <location evidence="1">Cell envelope</location>
    </subcellularLocation>
</comment>
<evidence type="ECO:0000256" key="2">
    <source>
        <dbReference type="ARBA" id="ARBA00022617"/>
    </source>
</evidence>
<dbReference type="InterPro" id="IPR051395">
    <property type="entry name" value="Cytochrome_c_Peroxidase/MauG"/>
</dbReference>
<dbReference type="Pfam" id="PF03150">
    <property type="entry name" value="CCP_MauG"/>
    <property type="match status" value="1"/>
</dbReference>
<keyword evidence="4 8" id="KW-0732">Signal</keyword>
<name>A0A7G8BLK0_9BACT</name>
<evidence type="ECO:0000256" key="5">
    <source>
        <dbReference type="ARBA" id="ARBA00023002"/>
    </source>
</evidence>
<dbReference type="InterPro" id="IPR009056">
    <property type="entry name" value="Cyt_c-like_dom"/>
</dbReference>
<accession>A0A7G8BLK0</accession>
<dbReference type="InterPro" id="IPR036909">
    <property type="entry name" value="Cyt_c-like_dom_sf"/>
</dbReference>
<dbReference type="Proteomes" id="UP000515312">
    <property type="component" value="Chromosome"/>
</dbReference>
<dbReference type="GO" id="GO:0004130">
    <property type="term" value="F:cytochrome-c peroxidase activity"/>
    <property type="evidence" value="ECO:0007669"/>
    <property type="project" value="TreeGrafter"/>
</dbReference>
<gene>
    <name evidence="10" type="ORF">H7849_05570</name>
</gene>
<dbReference type="PROSITE" id="PS51257">
    <property type="entry name" value="PROKAR_LIPOPROTEIN"/>
    <property type="match status" value="1"/>
</dbReference>
<keyword evidence="5" id="KW-0560">Oxidoreductase</keyword>
<evidence type="ECO:0000256" key="7">
    <source>
        <dbReference type="PROSITE-ProRule" id="PRU00433"/>
    </source>
</evidence>
<sequence>MFQQMKKRGFSLGALAAALVSCALCLVLVRSVSAKPEGQDENTDPSQNAASNRFLPPGAVGELAKINAEIDQIEQQTLRLIDTDLDSMHQIQTLGKLEIFDRSLSVNKNESCSTCHMPEAGYTGASQILNMTTVAYPGSVKTRFSGRKPQSYAYATLAPVLHYNKTQQDFYGGNFWDMRATGARMQSAAAEQAEGPPTNPVEMGLPDSACVAYRVSRGRYLSLWLKVYGSTIETITWPADAEKTCGTPVGKNGVGPQLSLSSEDRTKTNTIYDQFALAIAAYEGSSAVNAFSSKFDAYLAGNAMLTPQEQHGYELFNGQGKCNTCHLSGNANGATGGTVADAAPVFTDFTSSNLGLPKNLDIPLYYENKPDAYGYVVNPMGTAYVDLGVGAFLSGAQGSPVPDKSWMQYAPMYNGKMRVPTVRDVDMRPYPDFVKAYMHNGYLKSLKEVVHFYNTRDMMCPTPNDSNAKKTCWPAPEVSQNEDTTVGKLGLSDQDEDDIVAFLKTLTDGYSTTNPAVANTIQQNIRAMRESLQH</sequence>
<evidence type="ECO:0000259" key="9">
    <source>
        <dbReference type="PROSITE" id="PS51007"/>
    </source>
</evidence>
<dbReference type="GO" id="GO:0009055">
    <property type="term" value="F:electron transfer activity"/>
    <property type="evidence" value="ECO:0007669"/>
    <property type="project" value="InterPro"/>
</dbReference>
<keyword evidence="11" id="KW-1185">Reference proteome</keyword>
<dbReference type="EMBL" id="CP060394">
    <property type="protein sequence ID" value="QNI33420.1"/>
    <property type="molecule type" value="Genomic_DNA"/>
</dbReference>
<organism evidence="10 11">
    <name type="scientific">Alloacidobacterium dinghuense</name>
    <dbReference type="NCBI Taxonomy" id="2763107"/>
    <lineage>
        <taxon>Bacteria</taxon>
        <taxon>Pseudomonadati</taxon>
        <taxon>Acidobacteriota</taxon>
        <taxon>Terriglobia</taxon>
        <taxon>Terriglobales</taxon>
        <taxon>Acidobacteriaceae</taxon>
        <taxon>Alloacidobacterium</taxon>
    </lineage>
</organism>
<evidence type="ECO:0000313" key="10">
    <source>
        <dbReference type="EMBL" id="QNI33420.1"/>
    </source>
</evidence>
<feature type="signal peptide" evidence="8">
    <location>
        <begin position="1"/>
        <end position="34"/>
    </location>
</feature>
<dbReference type="AlphaFoldDB" id="A0A7G8BLK0"/>
<dbReference type="Gene3D" id="1.10.760.10">
    <property type="entry name" value="Cytochrome c-like domain"/>
    <property type="match status" value="2"/>
</dbReference>
<keyword evidence="6 7" id="KW-0408">Iron</keyword>
<keyword evidence="3 7" id="KW-0479">Metal-binding</keyword>
<dbReference type="GO" id="GO:0046872">
    <property type="term" value="F:metal ion binding"/>
    <property type="evidence" value="ECO:0007669"/>
    <property type="project" value="UniProtKB-KW"/>
</dbReference>
<feature type="chain" id="PRO_5028867404" evidence="8">
    <location>
        <begin position="35"/>
        <end position="534"/>
    </location>
</feature>
<evidence type="ECO:0000256" key="3">
    <source>
        <dbReference type="ARBA" id="ARBA00022723"/>
    </source>
</evidence>
<reference evidence="10 11" key="1">
    <citation type="submission" date="2020-08" db="EMBL/GenBank/DDBJ databases">
        <title>Edaphobacter telluris sp. nov. and Acidobacterium dinghuensis sp. nov., two acidobacteria isolated from forest soil.</title>
        <authorList>
            <person name="Fu J."/>
            <person name="Qiu L."/>
        </authorList>
    </citation>
    <scope>NUCLEOTIDE SEQUENCE [LARGE SCALE GENOMIC DNA]</scope>
    <source>
        <strain evidence="10">4Y35</strain>
    </source>
</reference>
<feature type="domain" description="Cytochrome c" evidence="9">
    <location>
        <begin position="307"/>
        <end position="507"/>
    </location>
</feature>
<proteinExistence type="predicted"/>
<dbReference type="InterPro" id="IPR004852">
    <property type="entry name" value="Di-haem_cyt_c_peroxidsae"/>
</dbReference>
<evidence type="ECO:0000256" key="1">
    <source>
        <dbReference type="ARBA" id="ARBA00004196"/>
    </source>
</evidence>
<dbReference type="GO" id="GO:0020037">
    <property type="term" value="F:heme binding"/>
    <property type="evidence" value="ECO:0007669"/>
    <property type="project" value="InterPro"/>
</dbReference>
<keyword evidence="2 7" id="KW-0349">Heme</keyword>
<evidence type="ECO:0000256" key="4">
    <source>
        <dbReference type="ARBA" id="ARBA00022729"/>
    </source>
</evidence>
<dbReference type="SUPFAM" id="SSF46626">
    <property type="entry name" value="Cytochrome c"/>
    <property type="match status" value="2"/>
</dbReference>
<dbReference type="PANTHER" id="PTHR30600">
    <property type="entry name" value="CYTOCHROME C PEROXIDASE-RELATED"/>
    <property type="match status" value="1"/>
</dbReference>
<dbReference type="GO" id="GO:0030313">
    <property type="term" value="C:cell envelope"/>
    <property type="evidence" value="ECO:0007669"/>
    <property type="project" value="UniProtKB-SubCell"/>
</dbReference>
<evidence type="ECO:0000313" key="11">
    <source>
        <dbReference type="Proteomes" id="UP000515312"/>
    </source>
</evidence>
<dbReference type="KEGG" id="adin:H7849_05570"/>
<evidence type="ECO:0000256" key="8">
    <source>
        <dbReference type="SAM" id="SignalP"/>
    </source>
</evidence>
<dbReference type="RefSeq" id="WP_186744834.1">
    <property type="nucleotide sequence ID" value="NZ_CP060394.1"/>
</dbReference>
<dbReference type="PROSITE" id="PS51007">
    <property type="entry name" value="CYTC"/>
    <property type="match status" value="1"/>
</dbReference>
<evidence type="ECO:0000256" key="6">
    <source>
        <dbReference type="ARBA" id="ARBA00023004"/>
    </source>
</evidence>
<dbReference type="PANTHER" id="PTHR30600:SF10">
    <property type="entry name" value="BLL6722 PROTEIN"/>
    <property type="match status" value="1"/>
</dbReference>